<reference evidence="13" key="1">
    <citation type="submission" date="2019-08" db="EMBL/GenBank/DDBJ databases">
        <title>The improved chromosome-level genome for the pearl oyster Pinctada fucata martensii using PacBio sequencing and Hi-C.</title>
        <authorList>
            <person name="Zheng Z."/>
        </authorList>
    </citation>
    <scope>NUCLEOTIDE SEQUENCE</scope>
    <source>
        <strain evidence="13">ZZ-2019</strain>
        <tissue evidence="13">Adductor muscle</tissue>
    </source>
</reference>
<evidence type="ECO:0000256" key="6">
    <source>
        <dbReference type="ARBA" id="ARBA00023242"/>
    </source>
</evidence>
<evidence type="ECO:0000313" key="14">
    <source>
        <dbReference type="Proteomes" id="UP001186944"/>
    </source>
</evidence>
<proteinExistence type="inferred from homology"/>
<keyword evidence="14" id="KW-1185">Reference proteome</keyword>
<dbReference type="Pfam" id="PF00271">
    <property type="entry name" value="Helicase_C"/>
    <property type="match status" value="1"/>
</dbReference>
<dbReference type="PANTHER" id="PTHR13710">
    <property type="entry name" value="DNA HELICASE RECQ FAMILY MEMBER"/>
    <property type="match status" value="1"/>
</dbReference>
<evidence type="ECO:0000256" key="3">
    <source>
        <dbReference type="ARBA" id="ARBA00022840"/>
    </source>
</evidence>
<dbReference type="InterPro" id="IPR011545">
    <property type="entry name" value="DEAD/DEAH_box_helicase_dom"/>
</dbReference>
<dbReference type="PANTHER" id="PTHR13710:SF153">
    <property type="entry name" value="RECQ-LIKE DNA HELICASE BLM"/>
    <property type="match status" value="1"/>
</dbReference>
<feature type="region of interest" description="Disordered" evidence="10">
    <location>
        <begin position="413"/>
        <end position="448"/>
    </location>
</feature>
<evidence type="ECO:0000256" key="7">
    <source>
        <dbReference type="ARBA" id="ARBA00034617"/>
    </source>
</evidence>
<comment type="caution">
    <text evidence="13">The sequence shown here is derived from an EMBL/GenBank/DDBJ whole genome shotgun (WGS) entry which is preliminary data.</text>
</comment>
<dbReference type="InterPro" id="IPR001650">
    <property type="entry name" value="Helicase_C-like"/>
</dbReference>
<sequence length="448" mass="50433">MAAPSEICRIFSISELKPFQAEVIDNLLNGSDVFLSVKTGAGKSICYQGFQPSWTVHHRSNDCTVLVIAPLISIMKEQTSYLRSVGFKATYIGLDDKEEEDIMQMSHDFLFSSPESILGVQKWRDTVNGPAGERIRLLVLMKPILLFIGKGEADHTDEPFRRWYGKLGELRSILECPVLLLTATANKSARKKIEYKLGLKNCFYHISNPERENIKLFVQKVKSTLPLEDIFHFILSKLKQHQHKCPRVIIFCTSINTCGQIVTMLRINLGKEMDYVQMFHSKITEDVKDDIRKDMEKEDGHIRVLIATSAAGMGVNFKGLYEVINYGPPKDMDAFVQQFGRVGRDGVQSKALLLYNSKQCKNVDSDMKAYLSNVHLCRRKCLLEAYNAQPSVTVKHMCCDICSKECACGEPECDTLSSPYSENVASQSSDMSETESENSATGSDVDQM</sequence>
<dbReference type="SUPFAM" id="SSF52540">
    <property type="entry name" value="P-loop containing nucleoside triphosphate hydrolases"/>
    <property type="match status" value="1"/>
</dbReference>
<organism evidence="13 14">
    <name type="scientific">Pinctada imbricata</name>
    <name type="common">Atlantic pearl-oyster</name>
    <name type="synonym">Pinctada martensii</name>
    <dbReference type="NCBI Taxonomy" id="66713"/>
    <lineage>
        <taxon>Eukaryota</taxon>
        <taxon>Metazoa</taxon>
        <taxon>Spiralia</taxon>
        <taxon>Lophotrochozoa</taxon>
        <taxon>Mollusca</taxon>
        <taxon>Bivalvia</taxon>
        <taxon>Autobranchia</taxon>
        <taxon>Pteriomorphia</taxon>
        <taxon>Pterioida</taxon>
        <taxon>Pterioidea</taxon>
        <taxon>Pteriidae</taxon>
        <taxon>Pinctada</taxon>
    </lineage>
</organism>
<feature type="domain" description="Helicase ATP-binding" evidence="11">
    <location>
        <begin position="24"/>
        <end position="203"/>
    </location>
</feature>
<evidence type="ECO:0000256" key="1">
    <source>
        <dbReference type="ARBA" id="ARBA00005446"/>
    </source>
</evidence>
<feature type="compositionally biased region" description="Polar residues" evidence="10">
    <location>
        <begin position="415"/>
        <end position="448"/>
    </location>
</feature>
<keyword evidence="5" id="KW-0413">Isomerase</keyword>
<dbReference type="Proteomes" id="UP001186944">
    <property type="component" value="Unassembled WGS sequence"/>
</dbReference>
<dbReference type="GO" id="GO:0005737">
    <property type="term" value="C:cytoplasm"/>
    <property type="evidence" value="ECO:0007669"/>
    <property type="project" value="TreeGrafter"/>
</dbReference>
<comment type="catalytic activity">
    <reaction evidence="7">
        <text>Couples ATP hydrolysis with the unwinding of duplex DNA by translocating in the 3'-5' direction.</text>
        <dbReference type="EC" id="5.6.2.4"/>
    </reaction>
</comment>
<evidence type="ECO:0000256" key="8">
    <source>
        <dbReference type="ARBA" id="ARBA00034808"/>
    </source>
</evidence>
<evidence type="ECO:0000259" key="11">
    <source>
        <dbReference type="PROSITE" id="PS51192"/>
    </source>
</evidence>
<dbReference type="GO" id="GO:0005634">
    <property type="term" value="C:nucleus"/>
    <property type="evidence" value="ECO:0007669"/>
    <property type="project" value="TreeGrafter"/>
</dbReference>
<keyword evidence="2" id="KW-0547">Nucleotide-binding</keyword>
<dbReference type="Gene3D" id="3.40.50.300">
    <property type="entry name" value="P-loop containing nucleotide triphosphate hydrolases"/>
    <property type="match status" value="2"/>
</dbReference>
<protein>
    <recommendedName>
        <fullName evidence="8">DNA 3'-5' helicase</fullName>
        <ecNumber evidence="8">5.6.2.4</ecNumber>
    </recommendedName>
    <alternativeName>
        <fullName evidence="9">DNA 3'-5' helicase BLM</fullName>
    </alternativeName>
</protein>
<feature type="domain" description="Helicase C-terminal" evidence="12">
    <location>
        <begin position="226"/>
        <end position="401"/>
    </location>
</feature>
<name>A0AA88XCR8_PINIB</name>
<comment type="similarity">
    <text evidence="1">Belongs to the helicase family. RecQ subfamily.</text>
</comment>
<dbReference type="GO" id="GO:0005694">
    <property type="term" value="C:chromosome"/>
    <property type="evidence" value="ECO:0007669"/>
    <property type="project" value="TreeGrafter"/>
</dbReference>
<keyword evidence="6" id="KW-0539">Nucleus</keyword>
<evidence type="ECO:0000256" key="10">
    <source>
        <dbReference type="SAM" id="MobiDB-lite"/>
    </source>
</evidence>
<dbReference type="Pfam" id="PF00270">
    <property type="entry name" value="DEAD"/>
    <property type="match status" value="1"/>
</dbReference>
<evidence type="ECO:0000313" key="13">
    <source>
        <dbReference type="EMBL" id="KAK3082513.1"/>
    </source>
</evidence>
<keyword evidence="3" id="KW-0067">ATP-binding</keyword>
<gene>
    <name evidence="13" type="ORF">FSP39_011890</name>
</gene>
<dbReference type="PROSITE" id="PS51192">
    <property type="entry name" value="HELICASE_ATP_BIND_1"/>
    <property type="match status" value="1"/>
</dbReference>
<dbReference type="EC" id="5.6.2.4" evidence="8"/>
<dbReference type="GO" id="GO:0043138">
    <property type="term" value="F:3'-5' DNA helicase activity"/>
    <property type="evidence" value="ECO:0007669"/>
    <property type="project" value="UniProtKB-EC"/>
</dbReference>
<evidence type="ECO:0000256" key="4">
    <source>
        <dbReference type="ARBA" id="ARBA00023125"/>
    </source>
</evidence>
<evidence type="ECO:0000256" key="5">
    <source>
        <dbReference type="ARBA" id="ARBA00023235"/>
    </source>
</evidence>
<dbReference type="GO" id="GO:0005524">
    <property type="term" value="F:ATP binding"/>
    <property type="evidence" value="ECO:0007669"/>
    <property type="project" value="UniProtKB-KW"/>
</dbReference>
<dbReference type="InterPro" id="IPR027417">
    <property type="entry name" value="P-loop_NTPase"/>
</dbReference>
<dbReference type="EMBL" id="VSWD01000277">
    <property type="protein sequence ID" value="KAK3082513.1"/>
    <property type="molecule type" value="Genomic_DNA"/>
</dbReference>
<dbReference type="PROSITE" id="PS51194">
    <property type="entry name" value="HELICASE_CTER"/>
    <property type="match status" value="1"/>
</dbReference>
<dbReference type="GO" id="GO:0009378">
    <property type="term" value="F:four-way junction helicase activity"/>
    <property type="evidence" value="ECO:0007669"/>
    <property type="project" value="TreeGrafter"/>
</dbReference>
<dbReference type="GO" id="GO:0003677">
    <property type="term" value="F:DNA binding"/>
    <property type="evidence" value="ECO:0007669"/>
    <property type="project" value="UniProtKB-KW"/>
</dbReference>
<keyword evidence="4" id="KW-0238">DNA-binding</keyword>
<dbReference type="InterPro" id="IPR014001">
    <property type="entry name" value="Helicase_ATP-bd"/>
</dbReference>
<dbReference type="GO" id="GO:0000724">
    <property type="term" value="P:double-strand break repair via homologous recombination"/>
    <property type="evidence" value="ECO:0007669"/>
    <property type="project" value="TreeGrafter"/>
</dbReference>
<accession>A0AA88XCR8</accession>
<dbReference type="SMART" id="SM00487">
    <property type="entry name" value="DEXDc"/>
    <property type="match status" value="1"/>
</dbReference>
<evidence type="ECO:0000256" key="9">
    <source>
        <dbReference type="ARBA" id="ARBA00044542"/>
    </source>
</evidence>
<dbReference type="SMART" id="SM00490">
    <property type="entry name" value="HELICc"/>
    <property type="match status" value="1"/>
</dbReference>
<evidence type="ECO:0000259" key="12">
    <source>
        <dbReference type="PROSITE" id="PS51194"/>
    </source>
</evidence>
<dbReference type="AlphaFoldDB" id="A0AA88XCR8"/>
<evidence type="ECO:0000256" key="2">
    <source>
        <dbReference type="ARBA" id="ARBA00022741"/>
    </source>
</evidence>